<dbReference type="SUPFAM" id="SSF46785">
    <property type="entry name" value="Winged helix' DNA-binding domain"/>
    <property type="match status" value="2"/>
</dbReference>
<evidence type="ECO:0000256" key="1">
    <source>
        <dbReference type="ARBA" id="ARBA00022490"/>
    </source>
</evidence>
<evidence type="ECO:0000313" key="5">
    <source>
        <dbReference type="EMBL" id="SPT56506.1"/>
    </source>
</evidence>
<dbReference type="InterPro" id="IPR036388">
    <property type="entry name" value="WH-like_DNA-bd_sf"/>
</dbReference>
<dbReference type="PANTHER" id="PTHR34298">
    <property type="entry name" value="SEGREGATION AND CONDENSATION PROTEIN B"/>
    <property type="match status" value="1"/>
</dbReference>
<accession>A0A2X0U5V3</accession>
<evidence type="ECO:0000313" key="6">
    <source>
        <dbReference type="Proteomes" id="UP000250192"/>
    </source>
</evidence>
<evidence type="ECO:0000256" key="3">
    <source>
        <dbReference type="ARBA" id="ARBA00022829"/>
    </source>
</evidence>
<name>A0A2X0U5V3_9ACTO</name>
<evidence type="ECO:0000256" key="2">
    <source>
        <dbReference type="ARBA" id="ARBA00022618"/>
    </source>
</evidence>
<dbReference type="InterPro" id="IPR005234">
    <property type="entry name" value="ScpB_csome_segregation"/>
</dbReference>
<dbReference type="PIRSF" id="PIRSF019345">
    <property type="entry name" value="ScpB"/>
    <property type="match status" value="1"/>
</dbReference>
<dbReference type="NCBIfam" id="TIGR00281">
    <property type="entry name" value="SMC-Scp complex subunit ScpB"/>
    <property type="match status" value="1"/>
</dbReference>
<dbReference type="Gene3D" id="1.10.10.10">
    <property type="entry name" value="Winged helix-like DNA-binding domain superfamily/Winged helix DNA-binding domain"/>
    <property type="match status" value="2"/>
</dbReference>
<dbReference type="OrthoDB" id="9806226at2"/>
<dbReference type="EMBL" id="UAPR01000016">
    <property type="protein sequence ID" value="SPT56506.1"/>
    <property type="molecule type" value="Genomic_DNA"/>
</dbReference>
<protein>
    <submittedName>
        <fullName evidence="5">Segregation and condensation protein B</fullName>
    </submittedName>
</protein>
<sequence>MSENTLRGPIEAILMVASEPVAARDLADVLEESVEDIEAELRALASEYLGEGQRRPRGFELREVAGGWRVYSARAFADVVGRFVVGSSHARLSQAALETLAVIAYRQPISRARICRIRGVNVDGVVRTLLSRGLVEETGLTPSGARLYGTTGEFLEKMGIKSLSELVPLAPYLPDADALDELEEEL</sequence>
<dbReference type="Proteomes" id="UP000250192">
    <property type="component" value="Unassembled WGS sequence"/>
</dbReference>
<reference evidence="5 6" key="1">
    <citation type="submission" date="2018-06" db="EMBL/GenBank/DDBJ databases">
        <authorList>
            <consortium name="Pathogen Informatics"/>
            <person name="Doyle S."/>
        </authorList>
    </citation>
    <scope>NUCLEOTIDE SEQUENCE [LARGE SCALE GENOMIC DNA]</scope>
    <source>
        <strain evidence="5 6">NCTC9935</strain>
    </source>
</reference>
<evidence type="ECO:0000256" key="4">
    <source>
        <dbReference type="ARBA" id="ARBA00023306"/>
    </source>
</evidence>
<keyword evidence="2" id="KW-0132">Cell division</keyword>
<keyword evidence="4" id="KW-0131">Cell cycle</keyword>
<dbReference type="Pfam" id="PF04079">
    <property type="entry name" value="SMC_ScpB"/>
    <property type="match status" value="1"/>
</dbReference>
<proteinExistence type="predicted"/>
<dbReference type="InterPro" id="IPR036390">
    <property type="entry name" value="WH_DNA-bd_sf"/>
</dbReference>
<dbReference type="GeneID" id="93759190"/>
<keyword evidence="6" id="KW-1185">Reference proteome</keyword>
<gene>
    <name evidence="5" type="primary">scpB</name>
    <name evidence="5" type="ORF">NCTC9935_02048</name>
</gene>
<dbReference type="PANTHER" id="PTHR34298:SF2">
    <property type="entry name" value="SEGREGATION AND CONDENSATION PROTEIN B"/>
    <property type="match status" value="1"/>
</dbReference>
<dbReference type="AlphaFoldDB" id="A0A2X0U5V3"/>
<dbReference type="GO" id="GO:0051304">
    <property type="term" value="P:chromosome separation"/>
    <property type="evidence" value="ECO:0007669"/>
    <property type="project" value="InterPro"/>
</dbReference>
<dbReference type="RefSeq" id="WP_111824489.1">
    <property type="nucleotide sequence ID" value="NZ_CBDERX010000024.1"/>
</dbReference>
<organism evidence="5 6">
    <name type="scientific">Schaalia odontolytica</name>
    <dbReference type="NCBI Taxonomy" id="1660"/>
    <lineage>
        <taxon>Bacteria</taxon>
        <taxon>Bacillati</taxon>
        <taxon>Actinomycetota</taxon>
        <taxon>Actinomycetes</taxon>
        <taxon>Actinomycetales</taxon>
        <taxon>Actinomycetaceae</taxon>
        <taxon>Schaalia</taxon>
    </lineage>
</organism>
<keyword evidence="1" id="KW-0963">Cytoplasm</keyword>
<dbReference type="STRING" id="1660.APY09_07895"/>
<keyword evidence="3" id="KW-0159">Chromosome partition</keyword>
<dbReference type="GO" id="GO:0051301">
    <property type="term" value="P:cell division"/>
    <property type="evidence" value="ECO:0007669"/>
    <property type="project" value="UniProtKB-KW"/>
</dbReference>